<dbReference type="InterPro" id="IPR029010">
    <property type="entry name" value="ThuA-like"/>
</dbReference>
<feature type="domain" description="Glucose/Sorbosone dehydrogenase" evidence="2">
    <location>
        <begin position="486"/>
        <end position="656"/>
    </location>
</feature>
<dbReference type="Pfam" id="PF22888">
    <property type="entry name" value="FIMAH"/>
    <property type="match status" value="1"/>
</dbReference>
<evidence type="ECO:0000313" key="5">
    <source>
        <dbReference type="Proteomes" id="UP000800981"/>
    </source>
</evidence>
<dbReference type="InterPro" id="IPR011042">
    <property type="entry name" value="6-blade_b-propeller_TolB-like"/>
</dbReference>
<name>A0ABX0GXJ8_9ACTN</name>
<feature type="domain" description="FIMAH" evidence="3">
    <location>
        <begin position="139"/>
        <end position="216"/>
    </location>
</feature>
<dbReference type="Pfam" id="PF07995">
    <property type="entry name" value="GSDH"/>
    <property type="match status" value="2"/>
</dbReference>
<accession>A0ABX0GXJ8</accession>
<gene>
    <name evidence="4" type="ORF">G9H71_18115</name>
</gene>
<dbReference type="PANTHER" id="PTHR40469">
    <property type="entry name" value="SECRETED GLYCOSYL HYDROLASE"/>
    <property type="match status" value="1"/>
</dbReference>
<feature type="domain" description="ThuA-like" evidence="1">
    <location>
        <begin position="4"/>
        <end position="126"/>
    </location>
</feature>
<dbReference type="RefSeq" id="WP_196792239.1">
    <property type="nucleotide sequence ID" value="NZ_JAANNP010000048.1"/>
</dbReference>
<dbReference type="SUPFAM" id="SSF52317">
    <property type="entry name" value="Class I glutamine amidotransferase-like"/>
    <property type="match status" value="2"/>
</dbReference>
<evidence type="ECO:0000259" key="2">
    <source>
        <dbReference type="Pfam" id="PF07995"/>
    </source>
</evidence>
<evidence type="ECO:0000313" key="4">
    <source>
        <dbReference type="EMBL" id="NHC15701.1"/>
    </source>
</evidence>
<dbReference type="InterPro" id="IPR012938">
    <property type="entry name" value="Glc/Sorbosone_DH"/>
</dbReference>
<evidence type="ECO:0000259" key="3">
    <source>
        <dbReference type="Pfam" id="PF22888"/>
    </source>
</evidence>
<dbReference type="Gene3D" id="3.40.50.880">
    <property type="match status" value="2"/>
</dbReference>
<dbReference type="InterPro" id="IPR011041">
    <property type="entry name" value="Quinoprot_gluc/sorb_DH_b-prop"/>
</dbReference>
<reference evidence="4 5" key="1">
    <citation type="submission" date="2020-03" db="EMBL/GenBank/DDBJ databases">
        <title>Two novel Motilibacter sp.</title>
        <authorList>
            <person name="Liu S."/>
        </authorList>
    </citation>
    <scope>NUCLEOTIDE SEQUENCE [LARGE SCALE GENOMIC DNA]</scope>
    <source>
        <strain evidence="4 5">E257</strain>
    </source>
</reference>
<dbReference type="InterPro" id="IPR054470">
    <property type="entry name" value="FIMAH_dom"/>
</dbReference>
<dbReference type="EMBL" id="JAANNP010000048">
    <property type="protein sequence ID" value="NHC15701.1"/>
    <property type="molecule type" value="Genomic_DNA"/>
</dbReference>
<keyword evidence="5" id="KW-1185">Reference proteome</keyword>
<sequence>MHTVPWYGQLTGGGARFVSHPPGTTPVQVRTEDLTHPSTQHLPAVWARTDELYNFNVNPRPSVHVLQTLTEATYVNNNQRMGNDHPISWCQNFEGGRSFYQGMGHTEASYEDPRFLKNILGGIEWTAGVAEGSCTSFRELTDRVNAATTSGDLGSAASASISDRLSRARTAYTEGSEARAIAFLEQFIARAENQIKGDADDIALRNELIDMARDLIGTLQSRDATEFKVLAFTKQAGAKYPGTSSAGQEALTTLGTQLGFEVDVTQDARRFTGEGLEPYDAVVFLNTSGDVLDDAQQAAFEAFIRAGGGFVGVGSAIETETDWQFFTNLLGTRATGTTPAGPGVVKAVDRVHPASAGLPERWNHSAGNAGQSGTQWSEAWYNFAANVRGKQHVLATLDESTLTAGGGTMGIDHPIMWCQDFQGGRSLYTGLGLSSGAYANQFFVSSLGGALSWATGGLGDCGATVVSNYTQTVLASNQNDTTQLGEPIGFDVLPDGRVIETSREGRVRLIDPKAGTNTVIANIPQYTVNEDGMYGPEVDNNFAQNKWVYLYYAPVQMEGVSEITGKPFGDPATGRTPAGAAPNTAASRDAWDVWQGYFQLSRFKLVEASGSTPASLDLASEQKIMKVEVNRGACCHVAGDIDFDSQNNLWLVTGDDTPAGGGNSGGFGPFNDMKTNETQTVRSLNATGGTFTITFNGQTTAPIAYNANAAAVTTALEALSNVEPGDVVVTGGNASTGNITINFRGQYTMTDVPQITADATALTTTGTTAPTAPVATSQQGNWFQAPFVDARRSSLNTNDLRGKALRIKVNEDGSYTSPAGNLFPEAADTTNQTRPEIYAMGFRNPFRITLDKFDVAYITDYSPDSQVPENFRGPAGTGRVEVVRAPANYGWPVCYRTDLPYYRWNFNTSTPLDNPPQPFACGGTNPAATAGPPNESIWNTGRTQTPRITNPTIWYSYQDNNAANPLGTPCLAYYNGSGTTRCPQLFPELGTGGVGPQGAAPYNYDPDLASPTKFPEYFDRKFFFGEFTRDWMREVSLDSAGNVLKINNTIPCGETPNPNQPFFCDSVMDMEFGPDGALYVLTYGDGFFRANPDAKLVRFEYKGAQAPTAVASATPSSGVAPLTV</sequence>
<dbReference type="Proteomes" id="UP000800981">
    <property type="component" value="Unassembled WGS sequence"/>
</dbReference>
<evidence type="ECO:0008006" key="6">
    <source>
        <dbReference type="Google" id="ProtNLM"/>
    </source>
</evidence>
<dbReference type="SUPFAM" id="SSF50952">
    <property type="entry name" value="Soluble quinoprotein glucose dehydrogenase"/>
    <property type="match status" value="1"/>
</dbReference>
<proteinExistence type="predicted"/>
<organism evidence="4 5">
    <name type="scientific">Motilibacter deserti</name>
    <dbReference type="NCBI Taxonomy" id="2714956"/>
    <lineage>
        <taxon>Bacteria</taxon>
        <taxon>Bacillati</taxon>
        <taxon>Actinomycetota</taxon>
        <taxon>Actinomycetes</taxon>
        <taxon>Motilibacterales</taxon>
        <taxon>Motilibacteraceae</taxon>
        <taxon>Motilibacter</taxon>
    </lineage>
</organism>
<dbReference type="Gene3D" id="2.120.10.30">
    <property type="entry name" value="TolB, C-terminal domain"/>
    <property type="match status" value="1"/>
</dbReference>
<evidence type="ECO:0000259" key="1">
    <source>
        <dbReference type="Pfam" id="PF06283"/>
    </source>
</evidence>
<feature type="domain" description="Glucose/Sorbosone dehydrogenase" evidence="2">
    <location>
        <begin position="791"/>
        <end position="895"/>
    </location>
</feature>
<dbReference type="Pfam" id="PF06283">
    <property type="entry name" value="ThuA"/>
    <property type="match status" value="2"/>
</dbReference>
<feature type="non-terminal residue" evidence="4">
    <location>
        <position position="1124"/>
    </location>
</feature>
<feature type="non-terminal residue" evidence="4">
    <location>
        <position position="1"/>
    </location>
</feature>
<protein>
    <recommendedName>
        <fullName evidence="6">Glucose/sorbosone dehydrogenase</fullName>
    </recommendedName>
</protein>
<dbReference type="InterPro" id="IPR029062">
    <property type="entry name" value="Class_I_gatase-like"/>
</dbReference>
<feature type="domain" description="ThuA-like" evidence="1">
    <location>
        <begin position="228"/>
        <end position="454"/>
    </location>
</feature>
<comment type="caution">
    <text evidence="4">The sequence shown here is derived from an EMBL/GenBank/DDBJ whole genome shotgun (WGS) entry which is preliminary data.</text>
</comment>
<dbReference type="PANTHER" id="PTHR40469:SF2">
    <property type="entry name" value="GALACTOSE-BINDING DOMAIN-LIKE SUPERFAMILY PROTEIN"/>
    <property type="match status" value="1"/>
</dbReference>